<evidence type="ECO:0000256" key="1">
    <source>
        <dbReference type="ARBA" id="ARBA00022574"/>
    </source>
</evidence>
<keyword evidence="5" id="KW-1185">Reference proteome</keyword>
<gene>
    <name evidence="4" type="ORF">PMIN01_10046</name>
</gene>
<dbReference type="Gene3D" id="2.130.10.10">
    <property type="entry name" value="YVTN repeat-like/Quinoprotein amine dehydrogenase"/>
    <property type="match status" value="1"/>
</dbReference>
<organism evidence="4 5">
    <name type="scientific">Paraphaeosphaeria minitans</name>
    <dbReference type="NCBI Taxonomy" id="565426"/>
    <lineage>
        <taxon>Eukaryota</taxon>
        <taxon>Fungi</taxon>
        <taxon>Dikarya</taxon>
        <taxon>Ascomycota</taxon>
        <taxon>Pezizomycotina</taxon>
        <taxon>Dothideomycetes</taxon>
        <taxon>Pleosporomycetidae</taxon>
        <taxon>Pleosporales</taxon>
        <taxon>Massarineae</taxon>
        <taxon>Didymosphaeriaceae</taxon>
        <taxon>Paraphaeosphaeria</taxon>
    </lineage>
</organism>
<evidence type="ECO:0000313" key="4">
    <source>
        <dbReference type="EMBL" id="KAF9732117.1"/>
    </source>
</evidence>
<name>A0A9P6GAW0_9PLEO</name>
<feature type="region of interest" description="Disordered" evidence="3">
    <location>
        <begin position="147"/>
        <end position="167"/>
    </location>
</feature>
<dbReference type="GO" id="GO:0080008">
    <property type="term" value="C:Cul4-RING E3 ubiquitin ligase complex"/>
    <property type="evidence" value="ECO:0007669"/>
    <property type="project" value="TreeGrafter"/>
</dbReference>
<dbReference type="PANTHER" id="PTHR44472:SF1">
    <property type="entry name" value="DDB1 AND CUL4 ASSOCIATED FACTOR 4"/>
    <property type="match status" value="1"/>
</dbReference>
<accession>A0A9P6GAW0</accession>
<dbReference type="Proteomes" id="UP000756921">
    <property type="component" value="Unassembled WGS sequence"/>
</dbReference>
<dbReference type="InterPro" id="IPR015943">
    <property type="entry name" value="WD40/YVTN_repeat-like_dom_sf"/>
</dbReference>
<dbReference type="OrthoDB" id="128867at2759"/>
<keyword evidence="2" id="KW-0677">Repeat</keyword>
<keyword evidence="1" id="KW-0853">WD repeat</keyword>
<reference evidence="4" key="1">
    <citation type="journal article" date="2020" name="Mol. Plant Microbe Interact.">
        <title>Genome Sequence of the Biocontrol Agent Coniothyrium minitans strain Conio (IMI 134523).</title>
        <authorList>
            <person name="Patel D."/>
            <person name="Shittu T.A."/>
            <person name="Baroncelli R."/>
            <person name="Muthumeenakshi S."/>
            <person name="Osborne T.H."/>
            <person name="Janganan T.K."/>
            <person name="Sreenivasaprasad S."/>
        </authorList>
    </citation>
    <scope>NUCLEOTIDE SEQUENCE</scope>
    <source>
        <strain evidence="4">Conio</strain>
    </source>
</reference>
<evidence type="ECO:0008006" key="6">
    <source>
        <dbReference type="Google" id="ProtNLM"/>
    </source>
</evidence>
<dbReference type="AlphaFoldDB" id="A0A9P6GAW0"/>
<sequence length="509" mass="56703">MPQPRVIPGFYFDVEKGKYFKISTTHSAPPSQAKYTLQNVRKEQRKAAAEKFARKQQEKRDQETVVRPHTRKNWGLQMAGLDREIGSRRKTYYTQSIWPSACVAGMDTMKTVCTVVEKPVHSVIRFFDLDPHTKTIYAVHADNAISRRRRNPPSSIPSSGSDLDQDMEAGCLPDGMPVGSSFAESLGEYSFEPWDMLARLTSSISSLTYLPSSKALAATTYGSDRAPTVYLSDPDVDGPYVNQQFTPRSCSTIWGAAAPPVSASPGSVPRSGTESLAVAAASSLMLLERSPAGDWNSSIALQSDSDMLALDWLSPTTVVLGQRSGKILLYDTRSRGHSHILTNPFPITKLKRADDPTRLVCAGLQNGLFVYDIRSRDTFSKKARGHYNDKFFNDVYPGTENRHKRKKMKFTVAPNWSQPILSFPYDNIDDHYLDMAVQPNLGLIAAAQDASSSAAIKIYNMWTGKLLRDIPHPSLDKVNIRSLRFMEDCNGDPELWFTWSGSIVKMRIG</sequence>
<evidence type="ECO:0000256" key="2">
    <source>
        <dbReference type="ARBA" id="ARBA00022737"/>
    </source>
</evidence>
<evidence type="ECO:0000313" key="5">
    <source>
        <dbReference type="Proteomes" id="UP000756921"/>
    </source>
</evidence>
<evidence type="ECO:0000256" key="3">
    <source>
        <dbReference type="SAM" id="MobiDB-lite"/>
    </source>
</evidence>
<dbReference type="InterPro" id="IPR036322">
    <property type="entry name" value="WD40_repeat_dom_sf"/>
</dbReference>
<feature type="compositionally biased region" description="Low complexity" evidence="3">
    <location>
        <begin position="152"/>
        <end position="161"/>
    </location>
</feature>
<comment type="caution">
    <text evidence="4">The sequence shown here is derived from an EMBL/GenBank/DDBJ whole genome shotgun (WGS) entry which is preliminary data.</text>
</comment>
<protein>
    <recommendedName>
        <fullName evidence="6">WD40 repeat-like protein</fullName>
    </recommendedName>
</protein>
<dbReference type="EMBL" id="WJXW01000011">
    <property type="protein sequence ID" value="KAF9732117.1"/>
    <property type="molecule type" value="Genomic_DNA"/>
</dbReference>
<dbReference type="InterPro" id="IPR052254">
    <property type="entry name" value="CUL4-DDB1_E3_ligase_receptor"/>
</dbReference>
<proteinExistence type="predicted"/>
<dbReference type="PANTHER" id="PTHR44472">
    <property type="entry name" value="DDB1- AND CUL4-ASSOCIATED FACTOR 4-RELATED"/>
    <property type="match status" value="1"/>
</dbReference>
<dbReference type="SUPFAM" id="SSF50978">
    <property type="entry name" value="WD40 repeat-like"/>
    <property type="match status" value="1"/>
</dbReference>